<dbReference type="EMBL" id="CP075587">
    <property type="protein sequence ID" value="QYF48384.1"/>
    <property type="molecule type" value="Genomic_DNA"/>
</dbReference>
<dbReference type="InterPro" id="IPR051624">
    <property type="entry name" value="RMD1/Sad1-interacting"/>
</dbReference>
<evidence type="ECO:0000259" key="1">
    <source>
        <dbReference type="Pfam" id="PF02582"/>
    </source>
</evidence>
<evidence type="ECO:0000313" key="3">
    <source>
        <dbReference type="Proteomes" id="UP000826014"/>
    </source>
</evidence>
<dbReference type="PANTHER" id="PTHR16255:SF1">
    <property type="entry name" value="REQUIRED FOR MEIOTIC NUCLEAR DIVISION PROTEIN 1 HOMOLOG"/>
    <property type="match status" value="1"/>
</dbReference>
<evidence type="ECO:0000313" key="2">
    <source>
        <dbReference type="EMBL" id="QYF48384.1"/>
    </source>
</evidence>
<keyword evidence="3" id="KW-1185">Reference proteome</keyword>
<protein>
    <submittedName>
        <fullName evidence="2">ACR</fullName>
    </submittedName>
</protein>
<dbReference type="Pfam" id="PF02582">
    <property type="entry name" value="DUF155"/>
    <property type="match status" value="1"/>
</dbReference>
<dbReference type="Proteomes" id="UP000826014">
    <property type="component" value="Chromosome"/>
</dbReference>
<feature type="domain" description="DUF155" evidence="1">
    <location>
        <begin position="75"/>
        <end position="241"/>
    </location>
</feature>
<sequence length="290" mass="34436">MVLLKSIQVKLLLLYSLELNLADMKKLMRCTCYCTASSYDIPRLFQYLQRMGICQLFRDVIHLQLQEDKQEKKDVFCFSYGVVVCWGFSEEEEKEILDSLKTFEKDPGKLELDEFTYVYGDNFKIEEDEIVLQNQNDLTKLAISHGLAQSVKLIIFEDLVQKNIERTKHLPSDLAQKGKIPLSRKEIYQKMGYIFIERNFINLHSESLDTPEFFWDYPELEPFYRRTSHYLDINKRVEVLNKKLNVMHELFQILSNEINHQHSSRLEWTIILLIFIEVTLAVLHDLFHII</sequence>
<gene>
    <name evidence="2" type="ORF">RHABOEDO_000537</name>
</gene>
<name>A0ABX8V573_9BACT</name>
<dbReference type="PANTHER" id="PTHR16255">
    <property type="entry name" value="REQUIRED FOR MEIOTIC NUCLEAR DIVISION PROTEIN 1 HOMOLOG"/>
    <property type="match status" value="1"/>
</dbReference>
<organism evidence="2 3">
    <name type="scientific">Candidatus Rhabdochlamydia oedothoracis</name>
    <dbReference type="NCBI Taxonomy" id="2720720"/>
    <lineage>
        <taxon>Bacteria</taxon>
        <taxon>Pseudomonadati</taxon>
        <taxon>Chlamydiota</taxon>
        <taxon>Chlamydiia</taxon>
        <taxon>Parachlamydiales</taxon>
        <taxon>Candidatus Rhabdochlamydiaceae</taxon>
        <taxon>Candidatus Rhabdochlamydia</taxon>
    </lineage>
</organism>
<accession>A0ABX8V573</accession>
<reference evidence="2 3" key="1">
    <citation type="journal article" date="2022" name="bioRxiv">
        <title>Ecology and evolution of chlamydial symbionts of arthropods.</title>
        <authorList>
            <person name="Halter T."/>
            <person name="Koestlbacher S."/>
            <person name="Collingro A."/>
            <person name="Sixt B.S."/>
            <person name="Toenshoff E.R."/>
            <person name="Hendrickx F."/>
            <person name="Kostanjsek R."/>
            <person name="Horn M."/>
        </authorList>
    </citation>
    <scope>NUCLEOTIDE SEQUENCE [LARGE SCALE GENOMIC DNA]</scope>
    <source>
        <strain evidence="2">W744xW776</strain>
    </source>
</reference>
<proteinExistence type="predicted"/>
<dbReference type="InterPro" id="IPR003734">
    <property type="entry name" value="DUF155"/>
</dbReference>